<organism evidence="1 2">
    <name type="scientific">Dermacentor silvarum</name>
    <name type="common">Tick</name>
    <dbReference type="NCBI Taxonomy" id="543639"/>
    <lineage>
        <taxon>Eukaryota</taxon>
        <taxon>Metazoa</taxon>
        <taxon>Ecdysozoa</taxon>
        <taxon>Arthropoda</taxon>
        <taxon>Chelicerata</taxon>
        <taxon>Arachnida</taxon>
        <taxon>Acari</taxon>
        <taxon>Parasitiformes</taxon>
        <taxon>Ixodida</taxon>
        <taxon>Ixodoidea</taxon>
        <taxon>Ixodidae</taxon>
        <taxon>Rhipicephalinae</taxon>
        <taxon>Dermacentor</taxon>
    </lineage>
</organism>
<comment type="caution">
    <text evidence="1">The sequence shown here is derived from an EMBL/GenBank/DDBJ whole genome shotgun (WGS) entry which is preliminary data.</text>
</comment>
<dbReference type="Proteomes" id="UP000821865">
    <property type="component" value="Chromosome 11"/>
</dbReference>
<gene>
    <name evidence="1" type="ORF">HPB49_010653</name>
</gene>
<sequence>MMNLTSLTKPNLVSLAEELGIPVQKSMRKPEIIEAISKCGANDDEVGECWKAISQQLKEREVELKLKEMQLHSLERADSFDMRGYMQPFKAGSDITLYLVNFQRTCTRAALAEETWSQRLLTLLPNEAADVIARMPDEDARDYNKVKLQLRRRYSLSTDALRMKFRNTRRSQGESFSEFAYKSMSLLEEWLKSANAYENK</sequence>
<name>A0ACB8DIU1_DERSI</name>
<protein>
    <submittedName>
        <fullName evidence="1">Uncharacterized protein</fullName>
    </submittedName>
</protein>
<evidence type="ECO:0000313" key="1">
    <source>
        <dbReference type="EMBL" id="KAH7970570.1"/>
    </source>
</evidence>
<proteinExistence type="predicted"/>
<reference evidence="1" key="1">
    <citation type="submission" date="2020-05" db="EMBL/GenBank/DDBJ databases">
        <title>Large-scale comparative analyses of tick genomes elucidate their genetic diversity and vector capacities.</title>
        <authorList>
            <person name="Jia N."/>
            <person name="Wang J."/>
            <person name="Shi W."/>
            <person name="Du L."/>
            <person name="Sun Y."/>
            <person name="Zhan W."/>
            <person name="Jiang J."/>
            <person name="Wang Q."/>
            <person name="Zhang B."/>
            <person name="Ji P."/>
            <person name="Sakyi L.B."/>
            <person name="Cui X."/>
            <person name="Yuan T."/>
            <person name="Jiang B."/>
            <person name="Yang W."/>
            <person name="Lam T.T.-Y."/>
            <person name="Chang Q."/>
            <person name="Ding S."/>
            <person name="Wang X."/>
            <person name="Zhu J."/>
            <person name="Ruan X."/>
            <person name="Zhao L."/>
            <person name="Wei J."/>
            <person name="Que T."/>
            <person name="Du C."/>
            <person name="Cheng J."/>
            <person name="Dai P."/>
            <person name="Han X."/>
            <person name="Huang E."/>
            <person name="Gao Y."/>
            <person name="Liu J."/>
            <person name="Shao H."/>
            <person name="Ye R."/>
            <person name="Li L."/>
            <person name="Wei W."/>
            <person name="Wang X."/>
            <person name="Wang C."/>
            <person name="Yang T."/>
            <person name="Huo Q."/>
            <person name="Li W."/>
            <person name="Guo W."/>
            <person name="Chen H."/>
            <person name="Zhou L."/>
            <person name="Ni X."/>
            <person name="Tian J."/>
            <person name="Zhou Y."/>
            <person name="Sheng Y."/>
            <person name="Liu T."/>
            <person name="Pan Y."/>
            <person name="Xia L."/>
            <person name="Li J."/>
            <person name="Zhao F."/>
            <person name="Cao W."/>
        </authorList>
    </citation>
    <scope>NUCLEOTIDE SEQUENCE</scope>
    <source>
        <strain evidence="1">Dsil-2018</strain>
    </source>
</reference>
<keyword evidence="2" id="KW-1185">Reference proteome</keyword>
<accession>A0ACB8DIU1</accession>
<evidence type="ECO:0000313" key="2">
    <source>
        <dbReference type="Proteomes" id="UP000821865"/>
    </source>
</evidence>
<dbReference type="EMBL" id="CM023480">
    <property type="protein sequence ID" value="KAH7970570.1"/>
    <property type="molecule type" value="Genomic_DNA"/>
</dbReference>